<evidence type="ECO:0000313" key="2">
    <source>
        <dbReference type="Ensembl" id="ENSPLAP00000005122.1"/>
    </source>
</evidence>
<dbReference type="STRING" id="48699.ENSPLAP00000005122"/>
<sequence>IFLNLESLNEAGDVAAENGDSVQIKEEEEETAEQPAAKRRRGQSKSAAKTKDMPKEEIKTEEVVRTVVMKGKAPVDSECKAKLGKAHVYSEGNDVYDVMLNQVKYQKINLIDAPINQPEIRIHQFSCDLLLIGCLQVKY</sequence>
<name>A0A3B3TX57_9TELE</name>
<dbReference type="Proteomes" id="UP000261500">
    <property type="component" value="Unplaced"/>
</dbReference>
<feature type="region of interest" description="Disordered" evidence="1">
    <location>
        <begin position="14"/>
        <end position="57"/>
    </location>
</feature>
<organism evidence="2 3">
    <name type="scientific">Poecilia latipinna</name>
    <name type="common">sailfin molly</name>
    <dbReference type="NCBI Taxonomy" id="48699"/>
    <lineage>
        <taxon>Eukaryota</taxon>
        <taxon>Metazoa</taxon>
        <taxon>Chordata</taxon>
        <taxon>Craniata</taxon>
        <taxon>Vertebrata</taxon>
        <taxon>Euteleostomi</taxon>
        <taxon>Actinopterygii</taxon>
        <taxon>Neopterygii</taxon>
        <taxon>Teleostei</taxon>
        <taxon>Neoteleostei</taxon>
        <taxon>Acanthomorphata</taxon>
        <taxon>Ovalentaria</taxon>
        <taxon>Atherinomorphae</taxon>
        <taxon>Cyprinodontiformes</taxon>
        <taxon>Poeciliidae</taxon>
        <taxon>Poeciliinae</taxon>
        <taxon>Poecilia</taxon>
    </lineage>
</organism>
<reference evidence="2" key="1">
    <citation type="submission" date="2025-08" db="UniProtKB">
        <authorList>
            <consortium name="Ensembl"/>
        </authorList>
    </citation>
    <scope>IDENTIFICATION</scope>
</reference>
<evidence type="ECO:0000256" key="1">
    <source>
        <dbReference type="SAM" id="MobiDB-lite"/>
    </source>
</evidence>
<dbReference type="Ensembl" id="ENSPLAT00000008494.1">
    <property type="protein sequence ID" value="ENSPLAP00000005122.1"/>
    <property type="gene ID" value="ENSPLAG00000006955.1"/>
</dbReference>
<keyword evidence="3" id="KW-1185">Reference proteome</keyword>
<proteinExistence type="predicted"/>
<reference evidence="2" key="2">
    <citation type="submission" date="2025-09" db="UniProtKB">
        <authorList>
            <consortium name="Ensembl"/>
        </authorList>
    </citation>
    <scope>IDENTIFICATION</scope>
</reference>
<dbReference type="InterPro" id="IPR036930">
    <property type="entry name" value="WGR_dom_sf"/>
</dbReference>
<accession>A0A3B3TX57</accession>
<dbReference type="AlphaFoldDB" id="A0A3B3TX57"/>
<protein>
    <submittedName>
        <fullName evidence="2">Uncharacterized protein</fullName>
    </submittedName>
</protein>
<dbReference type="GeneTree" id="ENSGT00950000186064"/>
<evidence type="ECO:0000313" key="3">
    <source>
        <dbReference type="Proteomes" id="UP000261500"/>
    </source>
</evidence>
<dbReference type="SUPFAM" id="SSF142921">
    <property type="entry name" value="WGR domain-like"/>
    <property type="match status" value="1"/>
</dbReference>